<dbReference type="GO" id="GO:0005886">
    <property type="term" value="C:plasma membrane"/>
    <property type="evidence" value="ECO:0007669"/>
    <property type="project" value="UniProtKB-SubCell"/>
</dbReference>
<comment type="caution">
    <text evidence="11">The sequence shown here is derived from an EMBL/GenBank/DDBJ whole genome shotgun (WGS) entry which is preliminary data.</text>
</comment>
<keyword evidence="3" id="KW-1003">Cell membrane</keyword>
<dbReference type="Pfam" id="PF23032">
    <property type="entry name" value="GBD_ELAPOR1-like_3rd"/>
    <property type="match status" value="1"/>
</dbReference>
<dbReference type="Proteomes" id="UP000663877">
    <property type="component" value="Unassembled WGS sequence"/>
</dbReference>
<dbReference type="AlphaFoldDB" id="A0A813NMI0"/>
<dbReference type="SMART" id="SM01411">
    <property type="entry name" value="Ephrin_rec_like"/>
    <property type="match status" value="3"/>
</dbReference>
<dbReference type="EMBL" id="CAJNOI010000004">
    <property type="protein sequence ID" value="CAF0738688.1"/>
    <property type="molecule type" value="Genomic_DNA"/>
</dbReference>
<comment type="subcellular location">
    <subcellularLocation>
        <location evidence="1">Cell membrane</location>
        <topology evidence="1">Single-pass type I membrane protein</topology>
    </subcellularLocation>
</comment>
<feature type="region of interest" description="Disordered" evidence="7">
    <location>
        <begin position="191"/>
        <end position="214"/>
    </location>
</feature>
<dbReference type="Pfam" id="PF23091">
    <property type="entry name" value="TNFR_ELAPOR1_6th"/>
    <property type="match status" value="1"/>
</dbReference>
<dbReference type="SUPFAM" id="SSF50911">
    <property type="entry name" value="Mannose 6-phosphate receptor domain"/>
    <property type="match status" value="1"/>
</dbReference>
<proteinExistence type="inferred from homology"/>
<keyword evidence="13" id="KW-1185">Reference proteome</keyword>
<dbReference type="Pfam" id="PF23087">
    <property type="entry name" value="MRH_ELAPOR1_9th"/>
    <property type="match status" value="1"/>
</dbReference>
<organism evidence="11 14">
    <name type="scientific">Adineta steineri</name>
    <dbReference type="NCBI Taxonomy" id="433720"/>
    <lineage>
        <taxon>Eukaryota</taxon>
        <taxon>Metazoa</taxon>
        <taxon>Spiralia</taxon>
        <taxon>Gnathifera</taxon>
        <taxon>Rotifera</taxon>
        <taxon>Eurotatoria</taxon>
        <taxon>Bdelloidea</taxon>
        <taxon>Adinetida</taxon>
        <taxon>Adinetidae</taxon>
        <taxon>Adineta</taxon>
    </lineage>
</organism>
<feature type="transmembrane region" description="Helical" evidence="8">
    <location>
        <begin position="898"/>
        <end position="918"/>
    </location>
</feature>
<dbReference type="InterPro" id="IPR056607">
    <property type="entry name" value="Elapor1/2_MRH"/>
</dbReference>
<dbReference type="PANTHER" id="PTHR22727:SF15">
    <property type="entry name" value="MRH DOMAIN-CONTAINING PROTEIN"/>
    <property type="match status" value="1"/>
</dbReference>
<keyword evidence="8" id="KW-0812">Transmembrane</keyword>
<feature type="chain" id="PRO_5035682649" description="MRH domain-containing protein" evidence="9">
    <location>
        <begin position="21"/>
        <end position="1005"/>
    </location>
</feature>
<dbReference type="InterPro" id="IPR009011">
    <property type="entry name" value="Man6P_isomerase_rcpt-bd_dom_sf"/>
</dbReference>
<evidence type="ECO:0000256" key="3">
    <source>
        <dbReference type="ARBA" id="ARBA00022475"/>
    </source>
</evidence>
<evidence type="ECO:0000256" key="1">
    <source>
        <dbReference type="ARBA" id="ARBA00004251"/>
    </source>
</evidence>
<evidence type="ECO:0000256" key="9">
    <source>
        <dbReference type="SAM" id="SignalP"/>
    </source>
</evidence>
<keyword evidence="6" id="KW-0325">Glycoprotein</keyword>
<dbReference type="InterPro" id="IPR056610">
    <property type="entry name" value="Elapor1/2_TNFR-like"/>
</dbReference>
<dbReference type="PROSITE" id="PS51914">
    <property type="entry name" value="MRH"/>
    <property type="match status" value="1"/>
</dbReference>
<dbReference type="InterPro" id="IPR039181">
    <property type="entry name" value="Elapor1/2"/>
</dbReference>
<name>A0A813NMI0_9BILA</name>
<evidence type="ECO:0000256" key="8">
    <source>
        <dbReference type="SAM" id="Phobius"/>
    </source>
</evidence>
<evidence type="ECO:0000256" key="4">
    <source>
        <dbReference type="ARBA" id="ARBA00022729"/>
    </source>
</evidence>
<keyword evidence="4 9" id="KW-0732">Signal</keyword>
<evidence type="ECO:0000256" key="2">
    <source>
        <dbReference type="ARBA" id="ARBA00007627"/>
    </source>
</evidence>
<evidence type="ECO:0000256" key="7">
    <source>
        <dbReference type="SAM" id="MobiDB-lite"/>
    </source>
</evidence>
<dbReference type="Proteomes" id="UP000663832">
    <property type="component" value="Unassembled WGS sequence"/>
</dbReference>
<dbReference type="InterPro" id="IPR011641">
    <property type="entry name" value="Tyr-kin_ephrin_A/B_rcpt-like"/>
</dbReference>
<evidence type="ECO:0000313" key="12">
    <source>
        <dbReference type="EMBL" id="CAF0748502.1"/>
    </source>
</evidence>
<accession>A0A813NMI0</accession>
<evidence type="ECO:0000256" key="5">
    <source>
        <dbReference type="ARBA" id="ARBA00023157"/>
    </source>
</evidence>
<keyword evidence="8" id="KW-1133">Transmembrane helix</keyword>
<dbReference type="PANTHER" id="PTHR22727">
    <property type="entry name" value="PROTEIN CBG13728"/>
    <property type="match status" value="1"/>
</dbReference>
<dbReference type="SUPFAM" id="SSF57184">
    <property type="entry name" value="Growth factor receptor domain"/>
    <property type="match status" value="1"/>
</dbReference>
<dbReference type="EMBL" id="CAJNOM010000004">
    <property type="protein sequence ID" value="CAF0748502.1"/>
    <property type="molecule type" value="Genomic_DNA"/>
</dbReference>
<feature type="signal peptide" evidence="9">
    <location>
        <begin position="1"/>
        <end position="20"/>
    </location>
</feature>
<evidence type="ECO:0000313" key="14">
    <source>
        <dbReference type="Proteomes" id="UP000663877"/>
    </source>
</evidence>
<evidence type="ECO:0000259" key="10">
    <source>
        <dbReference type="PROSITE" id="PS51914"/>
    </source>
</evidence>
<dbReference type="OrthoDB" id="439917at2759"/>
<reference evidence="11" key="1">
    <citation type="submission" date="2021-02" db="EMBL/GenBank/DDBJ databases">
        <authorList>
            <person name="Nowell W R."/>
        </authorList>
    </citation>
    <scope>NUCLEOTIDE SEQUENCE</scope>
</reference>
<evidence type="ECO:0000313" key="13">
    <source>
        <dbReference type="Proteomes" id="UP000663832"/>
    </source>
</evidence>
<keyword evidence="5" id="KW-1015">Disulfide bond</keyword>
<evidence type="ECO:0000256" key="6">
    <source>
        <dbReference type="ARBA" id="ARBA00023180"/>
    </source>
</evidence>
<evidence type="ECO:0000313" key="11">
    <source>
        <dbReference type="EMBL" id="CAF0738688.1"/>
    </source>
</evidence>
<comment type="similarity">
    <text evidence="2">Belongs to the ELAPOR family.</text>
</comment>
<dbReference type="InterPro" id="IPR044865">
    <property type="entry name" value="MRH_dom"/>
</dbReference>
<sequence length="1005" mass="112352">MRIFKEIHLIFIITFLGVLAKEECDDTKYIVSKCYNYKNEDYQWLIEVPSNKASCSGKSLSEPLSVPCNFACAKGETFDKNTLGCKDCETGTFSLGGGHQYTFDELDGLRGIPTDISLKATSLVSSYETECKKNTVWHVKGNVLQGDVQHNCAISVLIRFKLQRAGAISITYNLPTSYVFATMSSQCDFGTDDKDNDGDDDDDDDDNQSDPRKKVDYMLKPTGYGVWHEKTIKIDTAGEYELALYTFGINAFHFPFSIRSIVVEGSAFIQECITCPPGTYAAKSKSSTCTPCPKDTYTADEGSTKCLPCLGGYYADEGSSKCTKRPVCEAKHFQKVFTGCDKSNVATVEYQPIQPKICIGDAPSAEMKQSPCGTCNPGMYKNKNTNTCEFCPSKTYSNGTVAECVKCTNDLSLVPGLYYKIWNELPMFLKRSYISFDQTNAINLDYHSQSWIPSIEYISSQAVPDVVSALSLTITKGFRQLELSKTTKEYGTLSFKFSLGCESSCTLFLVAQDIDDDDADDWLVIHRWHMDKKSEHKDIIDYKYSITSPDSVIFNWLFTSDDQEQGTDEVRIYEILVTNTQVGGSDRCVTCLTTNQQETECKSCTPGNILSNNTCIACPKSTIATRLRSNDPTPTVCVPCPSNTISDDGISCYVPCQQAFNGNIQYDLKAISTIEFHGSKLFTQKGSGYFHVFNATICGNASVTCAKTPEPDEPKRRTNQGITDSKLCRMGSVPEQNSTLASVAYIDEFGEELLNISLSTSKYFPPLRSDYNLTDITLVYRANLSAPETCRQRTTYLSLRCDHLYDDIKQNLSLKYKLQTPSDCSTGTCDGCTFQFLLRTPLACPTCDESTNGFRTFLGPCKFGRQEVRKVPYPYCSHKLNEKVEIRRCSMLSLEIEIIIILFIIISIVLISLVIMCWRKNRKLEYRYMQLVENANPDDDAPVDNVCAQISDEESGDEIQFKKPSKAKKIMNVVRNAIRKNPNNDQSEFFNGDSFLLTNASKNDA</sequence>
<protein>
    <recommendedName>
        <fullName evidence="10">MRH domain-containing protein</fullName>
    </recommendedName>
</protein>
<gene>
    <name evidence="11" type="ORF">BJG266_LOCUS1695</name>
    <name evidence="12" type="ORF">QVE165_LOCUS1344</name>
</gene>
<feature type="compositionally biased region" description="Acidic residues" evidence="7">
    <location>
        <begin position="194"/>
        <end position="208"/>
    </location>
</feature>
<dbReference type="CDD" id="cd00185">
    <property type="entry name" value="TNFRSF"/>
    <property type="match status" value="1"/>
</dbReference>
<keyword evidence="8" id="KW-0472">Membrane</keyword>
<feature type="domain" description="MRH" evidence="10">
    <location>
        <begin position="650"/>
        <end position="846"/>
    </location>
</feature>
<dbReference type="Pfam" id="PF07699">
    <property type="entry name" value="Ephrin_rec_like"/>
    <property type="match status" value="1"/>
</dbReference>
<dbReference type="InterPro" id="IPR009030">
    <property type="entry name" value="Growth_fac_rcpt_cys_sf"/>
</dbReference>
<dbReference type="InterPro" id="IPR056609">
    <property type="entry name" value="Elapor1-like_3rd"/>
</dbReference>
<dbReference type="Gene3D" id="2.10.50.10">
    <property type="entry name" value="Tumor Necrosis Factor Receptor, subunit A, domain 2"/>
    <property type="match status" value="1"/>
</dbReference>